<comment type="caution">
    <text evidence="1">The sequence shown here is derived from an EMBL/GenBank/DDBJ whole genome shotgun (WGS) entry which is preliminary data.</text>
</comment>
<proteinExistence type="predicted"/>
<sequence>MSDKSRPTVTHYNERTLREKIRTVLIPQLKSSWTPTTDIHTLVCTTAETVYSPLATLVDAETLIEEAEQGIQELTQSNLANTHNQILKVLATQIGELRSYPTETGWYSREYVDLCCCTIFTYHELIGELVNEIRHDKI</sequence>
<evidence type="ECO:0000313" key="1">
    <source>
        <dbReference type="EMBL" id="CAG9321297.1"/>
    </source>
</evidence>
<dbReference type="EMBL" id="CAJZBQ010000028">
    <property type="protein sequence ID" value="CAG9321297.1"/>
    <property type="molecule type" value="Genomic_DNA"/>
</dbReference>
<protein>
    <submittedName>
        <fullName evidence="1">Uncharacterized protein</fullName>
    </submittedName>
</protein>
<keyword evidence="2" id="KW-1185">Reference proteome</keyword>
<organism evidence="1 2">
    <name type="scientific">Blepharisma stoltei</name>
    <dbReference type="NCBI Taxonomy" id="1481888"/>
    <lineage>
        <taxon>Eukaryota</taxon>
        <taxon>Sar</taxon>
        <taxon>Alveolata</taxon>
        <taxon>Ciliophora</taxon>
        <taxon>Postciliodesmatophora</taxon>
        <taxon>Heterotrichea</taxon>
        <taxon>Heterotrichida</taxon>
        <taxon>Blepharismidae</taxon>
        <taxon>Blepharisma</taxon>
    </lineage>
</organism>
<name>A0AAU9JKC1_9CILI</name>
<dbReference type="AlphaFoldDB" id="A0AAU9JKC1"/>
<gene>
    <name evidence="1" type="ORF">BSTOLATCC_MIC28582</name>
</gene>
<reference evidence="1" key="1">
    <citation type="submission" date="2021-09" db="EMBL/GenBank/DDBJ databases">
        <authorList>
            <consortium name="AG Swart"/>
            <person name="Singh M."/>
            <person name="Singh A."/>
            <person name="Seah K."/>
            <person name="Emmerich C."/>
        </authorList>
    </citation>
    <scope>NUCLEOTIDE SEQUENCE</scope>
    <source>
        <strain evidence="1">ATCC30299</strain>
    </source>
</reference>
<evidence type="ECO:0000313" key="2">
    <source>
        <dbReference type="Proteomes" id="UP001162131"/>
    </source>
</evidence>
<accession>A0AAU9JKC1</accession>
<dbReference type="Proteomes" id="UP001162131">
    <property type="component" value="Unassembled WGS sequence"/>
</dbReference>